<evidence type="ECO:0000313" key="2">
    <source>
        <dbReference type="Proteomes" id="UP001652661"/>
    </source>
</evidence>
<feature type="compositionally biased region" description="Basic and acidic residues" evidence="1">
    <location>
        <begin position="782"/>
        <end position="791"/>
    </location>
</feature>
<reference evidence="3" key="2">
    <citation type="submission" date="2025-08" db="UniProtKB">
        <authorList>
            <consortium name="RefSeq"/>
        </authorList>
    </citation>
    <scope>IDENTIFICATION</scope>
    <source>
        <strain evidence="3">14028-0561.14</strain>
        <tissue evidence="3">Whole fly</tissue>
    </source>
</reference>
<feature type="region of interest" description="Disordered" evidence="1">
    <location>
        <begin position="1121"/>
        <end position="1145"/>
    </location>
</feature>
<feature type="region of interest" description="Disordered" evidence="1">
    <location>
        <begin position="61"/>
        <end position="118"/>
    </location>
</feature>
<feature type="compositionally biased region" description="Polar residues" evidence="1">
    <location>
        <begin position="694"/>
        <end position="718"/>
    </location>
</feature>
<feature type="region of interest" description="Disordered" evidence="1">
    <location>
        <begin position="229"/>
        <end position="280"/>
    </location>
</feature>
<organism evidence="2 3">
    <name type="scientific">Drosophila kikkawai</name>
    <name type="common">Fruit fly</name>
    <dbReference type="NCBI Taxonomy" id="30033"/>
    <lineage>
        <taxon>Eukaryota</taxon>
        <taxon>Metazoa</taxon>
        <taxon>Ecdysozoa</taxon>
        <taxon>Arthropoda</taxon>
        <taxon>Hexapoda</taxon>
        <taxon>Insecta</taxon>
        <taxon>Pterygota</taxon>
        <taxon>Neoptera</taxon>
        <taxon>Endopterygota</taxon>
        <taxon>Diptera</taxon>
        <taxon>Brachycera</taxon>
        <taxon>Muscomorpha</taxon>
        <taxon>Ephydroidea</taxon>
        <taxon>Drosophilidae</taxon>
        <taxon>Drosophila</taxon>
        <taxon>Sophophora</taxon>
    </lineage>
</organism>
<feature type="region of interest" description="Disordered" evidence="1">
    <location>
        <begin position="782"/>
        <end position="806"/>
    </location>
</feature>
<evidence type="ECO:0000256" key="1">
    <source>
        <dbReference type="SAM" id="MobiDB-lite"/>
    </source>
</evidence>
<proteinExistence type="predicted"/>
<gene>
    <name evidence="3" type="primary">del</name>
</gene>
<evidence type="ECO:0000313" key="3">
    <source>
        <dbReference type="RefSeq" id="XP_070142101.1"/>
    </source>
</evidence>
<name>A0ABM4GHA9_DROKI</name>
<feature type="region of interest" description="Disordered" evidence="1">
    <location>
        <begin position="358"/>
        <end position="450"/>
    </location>
</feature>
<dbReference type="RefSeq" id="XP_070142101.1">
    <property type="nucleotide sequence ID" value="XM_070286000.1"/>
</dbReference>
<dbReference type="GeneID" id="108081442"/>
<reference evidence="2" key="1">
    <citation type="submission" date="2025-05" db="UniProtKB">
        <authorList>
            <consortium name="RefSeq"/>
        </authorList>
    </citation>
    <scope>NUCLEOTIDE SEQUENCE [LARGE SCALE GENOMIC DNA]</scope>
    <source>
        <strain evidence="2">14028-0561.14</strain>
    </source>
</reference>
<feature type="compositionally biased region" description="Basic and acidic residues" evidence="1">
    <location>
        <begin position="683"/>
        <end position="693"/>
    </location>
</feature>
<feature type="compositionally biased region" description="Polar residues" evidence="1">
    <location>
        <begin position="1212"/>
        <end position="1226"/>
    </location>
</feature>
<feature type="compositionally biased region" description="Polar residues" evidence="1">
    <location>
        <begin position="397"/>
        <end position="421"/>
    </location>
</feature>
<feature type="region of interest" description="Disordered" evidence="1">
    <location>
        <begin position="1179"/>
        <end position="1263"/>
    </location>
</feature>
<feature type="compositionally biased region" description="Basic and acidic residues" evidence="1">
    <location>
        <begin position="483"/>
        <end position="497"/>
    </location>
</feature>
<feature type="compositionally biased region" description="Polar residues" evidence="1">
    <location>
        <begin position="88"/>
        <end position="98"/>
    </location>
</feature>
<feature type="compositionally biased region" description="Basic residues" evidence="1">
    <location>
        <begin position="386"/>
        <end position="396"/>
    </location>
</feature>
<feature type="region of interest" description="Disordered" evidence="1">
    <location>
        <begin position="675"/>
        <end position="724"/>
    </location>
</feature>
<sequence>MRKRDRLGCWQQLLTLVGPGSLSEKQWVDLYKNYLRSWNRIYYLKLDDEKDLPAADPLIERQNDKGRHRYPMAPPSTPSVNGIKRRNSLASPSATSFSPIKRRNSVAAPSSPSFSPIKRRNSVAAPLSPLFIPIKRRNSLAPPPTATPTKSLYIKGQDCDPLLPTVKRTNSVTADDFDPNNHGDMFLSPIKRSDSVLNEIEIDCDAFNSHDLMALNQWMKPIKIISPLAPSPRRPDTDLKPNPKYSVFPTTPNRIKRRDSSVAGPSGFKSKSKPKNVGKMPTVADEELEDEMPLAAWKKYSAQRKKLKEGSPKNGSLLLKLEKDIKVELPIKRKRGRPSREEKAKRLEEENALKMIYQTSEPIKKSTTDGAMQDLEQQVRAPQTHNARKKQQKQRKTISQTTIKLPHQLTQFHTYAKSPNQKPTAKPPKKKPTAKPRCQSSSSVTDQDGADIAILSNILDEDAVAPAHMPADAIDLKNPSTKPPEDKVGEKGYKKEEAEDEKDVVRIRKNERSMLKEISSDQDEDVQHLILQETGLFFNDLEAEEQLLDDCMTLTSPVGGEEGDRNALEIDFDIDLLVRDETVANQIALIDSQTEMSLDRCLEATDNKPPSETPPSPKTAVEDQLTHTSEFFEKLPSRPTVDVSADQSNLLWPFMDEGEVLDYEPDYDVLTLEVSSDELEDECPSKSKGETKPSENNSEPVNQTNLPKVQAEPPSNQPEIPITENLRNFRIPRLAPELLKSQPVVMQTLYLQQDEKQQREKIKSVPPPVPPVAEDISRRREEAKAARRPKETMPQFAPPYRPTREDPVAPDLSQPMFGPQDLATPPLFGPEDLAPVFVPPSNGEKSNYGHLGEARPCREMPPDVSVQQHPPGASQYVPQNLATAEMLPPRHQGLSAKHWMTEIFGVKCLNYLGNKCLVAYCDHATSPVGEVERRLLSMTEEALVSTYRQALRSLYIFERYFKCFADIFERRKLYKHLLQMLAKSRYYQNTTVPIVRHVFRALKVAGLEREATHCLMTDLWIPSKAHKFSELMVTILQILEAGNWQDYIDQLVELHETYKFLLSEELMIRIMTWADVTKNEALQKKSMMMLLADMTKYARSPALKTLVDKFSNLETNSNLQQTSAESIPALSRRSPAQQQQQQHQQSIWNLNANPNQIPDFIPQQDRLPGAASSLIRISSASGQPPQYPASFWNPNPQPNQNLPGAVPGPSLIRSNPALTPHWSHNPNPNPCRDLPGAGPGPSRVWNAQLPGNRQGQQQQHPTSIWRSQATDDNTFLNFPSGFQ</sequence>
<keyword evidence="2" id="KW-1185">Reference proteome</keyword>
<feature type="region of interest" description="Disordered" evidence="1">
    <location>
        <begin position="470"/>
        <end position="497"/>
    </location>
</feature>
<protein>
    <submittedName>
        <fullName evidence="3">Protein deadlock isoform X2</fullName>
    </submittedName>
</protein>
<accession>A0ABM4GHA9</accession>
<dbReference type="Proteomes" id="UP001652661">
    <property type="component" value="Chromosome 2L"/>
</dbReference>